<evidence type="ECO:0000256" key="8">
    <source>
        <dbReference type="ARBA" id="ARBA00022737"/>
    </source>
</evidence>
<dbReference type="GO" id="GO:0005829">
    <property type="term" value="C:cytosol"/>
    <property type="evidence" value="ECO:0007669"/>
    <property type="project" value="TreeGrafter"/>
</dbReference>
<evidence type="ECO:0000256" key="3">
    <source>
        <dbReference type="ARBA" id="ARBA00012916"/>
    </source>
</evidence>
<gene>
    <name evidence="10" type="primary">glmS</name>
    <name evidence="13" type="ORF">HKBW3S34_00191</name>
</gene>
<dbReference type="FunFam" id="3.60.20.10:FF:000006">
    <property type="entry name" value="Glutamine--fructose-6-phosphate aminotransferase [isomerizing]"/>
    <property type="match status" value="1"/>
</dbReference>
<feature type="initiator methionine" description="Removed" evidence="10">
    <location>
        <position position="1"/>
    </location>
</feature>
<keyword evidence="6 10" id="KW-0032">Aminotransferase</keyword>
<proteinExistence type="inferred from homology"/>
<evidence type="ECO:0000313" key="13">
    <source>
        <dbReference type="EMBL" id="GFP29272.1"/>
    </source>
</evidence>
<dbReference type="Gene3D" id="3.60.20.10">
    <property type="entry name" value="Glutamine Phosphoribosylpyrophosphate, subunit 1, domain 1"/>
    <property type="match status" value="1"/>
</dbReference>
<evidence type="ECO:0000259" key="11">
    <source>
        <dbReference type="PROSITE" id="PS51278"/>
    </source>
</evidence>
<keyword evidence="9" id="KW-0315">Glutamine amidotransferase</keyword>
<dbReference type="EC" id="2.6.1.16" evidence="3 10"/>
<dbReference type="HAMAP" id="MF_00164">
    <property type="entry name" value="GlmS"/>
    <property type="match status" value="1"/>
</dbReference>
<feature type="domain" description="Glutamine amidotransferase type-2" evidence="11">
    <location>
        <begin position="2"/>
        <end position="221"/>
    </location>
</feature>
<dbReference type="SUPFAM" id="SSF53697">
    <property type="entry name" value="SIS domain"/>
    <property type="match status" value="1"/>
</dbReference>
<sequence>MCGIVAYVGERECQEILFNGLKRLEYRGYDSAGLAVLNGQQGEQGIVVIKEKGSLEALGKALDGKCLSGRLGIGHTRWATHGVPSAQNAHPHLDCSARFAVVHNGIIENFSSLKRELIQRGHRFVSETDTEVLPHLVEEYYQGDLLEAMGKAVSRIRGSGAVVFLCQEEPHRLVAFRMASPLVVGLGTHGNFLASDIPALLGHTREFILVNDGEIVEVTRDGARIFDLQGRKIERDSIQVDWDISSAEKAGFEDFMLKEIFEQPVALAETLRGRVADHQVDLREMGLSDNYLCRVNRIHIVAMGTSYHAGMVAKQVLEKWVRIPTELFNSSEYRYQDPILDGQTLVIAITQSGETTDTLAAVREARGKGAQVLGITNVVGSSITREVDGLLFTRAGPEIGVAASKTFTAQILVAYLLALYMAEKRNALSAEVRTDLMKEMEKISEMAAQVLEDTDEIKKCADLYQWCPDFLFLGRTFGLPVALEGALKLKEISYVHAEGYAAGEMKHGPIALIEPSCPVVAVSLQGGVYEKMISNIMEVKARNATVIAVAHWGDEEISRYVDHVFFIPQVREELSVIPAVIPLQLFAYFVAKNRGCNVDQPRNLAKSVTVE</sequence>
<dbReference type="PANTHER" id="PTHR10937">
    <property type="entry name" value="GLUCOSAMINE--FRUCTOSE-6-PHOSPHATE AMINOTRANSFERASE, ISOMERIZING"/>
    <property type="match status" value="1"/>
</dbReference>
<dbReference type="InterPro" id="IPR047084">
    <property type="entry name" value="GFAT_N"/>
</dbReference>
<organism evidence="13 14">
    <name type="scientific">Candidatus Hakubella thermalkaliphila</name>
    <dbReference type="NCBI Taxonomy" id="2754717"/>
    <lineage>
        <taxon>Bacteria</taxon>
        <taxon>Bacillati</taxon>
        <taxon>Actinomycetota</taxon>
        <taxon>Actinomycetota incertae sedis</taxon>
        <taxon>Candidatus Hakubellales</taxon>
        <taxon>Candidatus Hakubellaceae</taxon>
        <taxon>Candidatus Hakubella</taxon>
    </lineage>
</organism>
<keyword evidence="14" id="KW-1185">Reference proteome</keyword>
<dbReference type="GO" id="GO:0005975">
    <property type="term" value="P:carbohydrate metabolic process"/>
    <property type="evidence" value="ECO:0007669"/>
    <property type="project" value="UniProtKB-UniRule"/>
</dbReference>
<name>A0A6V8P9D0_9ACTN</name>
<dbReference type="InterPro" id="IPR035490">
    <property type="entry name" value="GlmS/FrlB_SIS"/>
</dbReference>
<comment type="catalytic activity">
    <reaction evidence="1 10">
        <text>D-fructose 6-phosphate + L-glutamine = D-glucosamine 6-phosphate + L-glutamate</text>
        <dbReference type="Rhea" id="RHEA:13237"/>
        <dbReference type="ChEBI" id="CHEBI:29985"/>
        <dbReference type="ChEBI" id="CHEBI:58359"/>
        <dbReference type="ChEBI" id="CHEBI:58725"/>
        <dbReference type="ChEBI" id="CHEBI:61527"/>
        <dbReference type="EC" id="2.6.1.16"/>
    </reaction>
</comment>
<dbReference type="SUPFAM" id="SSF56235">
    <property type="entry name" value="N-terminal nucleophile aminohydrolases (Ntn hydrolases)"/>
    <property type="match status" value="1"/>
</dbReference>
<dbReference type="GO" id="GO:0097367">
    <property type="term" value="F:carbohydrate derivative binding"/>
    <property type="evidence" value="ECO:0007669"/>
    <property type="project" value="InterPro"/>
</dbReference>
<feature type="domain" description="SIS" evidence="12">
    <location>
        <begin position="460"/>
        <end position="601"/>
    </location>
</feature>
<dbReference type="InterPro" id="IPR001347">
    <property type="entry name" value="SIS_dom"/>
</dbReference>
<comment type="subunit">
    <text evidence="10">Homodimer.</text>
</comment>
<evidence type="ECO:0000256" key="2">
    <source>
        <dbReference type="ARBA" id="ARBA00004496"/>
    </source>
</evidence>
<dbReference type="InterPro" id="IPR029055">
    <property type="entry name" value="Ntn_hydrolases_N"/>
</dbReference>
<dbReference type="Pfam" id="PF01380">
    <property type="entry name" value="SIS"/>
    <property type="match status" value="2"/>
</dbReference>
<dbReference type="CDD" id="cd05008">
    <property type="entry name" value="SIS_GlmS_GlmD_1"/>
    <property type="match status" value="1"/>
</dbReference>
<reference evidence="13 14" key="1">
    <citation type="journal article" date="2020" name="Front. Microbiol.">
        <title>Single-cell genomics of novel Actinobacteria with the Wood-Ljungdahl pathway discovered in a serpentinizing system.</title>
        <authorList>
            <person name="Merino N."/>
            <person name="Kawai M."/>
            <person name="Boyd E.S."/>
            <person name="Colman D.R."/>
            <person name="McGlynn S.E."/>
            <person name="Nealson K.H."/>
            <person name="Kurokawa K."/>
            <person name="Hongoh Y."/>
        </authorList>
    </citation>
    <scope>NUCLEOTIDE SEQUENCE [LARGE SCALE GENOMIC DNA]</scope>
    <source>
        <strain evidence="13 14">S34</strain>
    </source>
</reference>
<feature type="active site" description="Nucleophile; for GATase activity" evidence="10">
    <location>
        <position position="2"/>
    </location>
</feature>
<dbReference type="Pfam" id="PF13522">
    <property type="entry name" value="GATase_6"/>
    <property type="match status" value="1"/>
</dbReference>
<comment type="subcellular location">
    <subcellularLocation>
        <location evidence="2 10">Cytoplasm</location>
    </subcellularLocation>
</comment>
<dbReference type="PANTHER" id="PTHR10937:SF0">
    <property type="entry name" value="GLUTAMINE--FRUCTOSE-6-PHOSPHATE TRANSAMINASE (ISOMERIZING)"/>
    <property type="match status" value="1"/>
</dbReference>
<feature type="active site" description="For Fru-6P isomerization activity" evidence="10">
    <location>
        <position position="606"/>
    </location>
</feature>
<dbReference type="GO" id="GO:0006487">
    <property type="term" value="P:protein N-linked glycosylation"/>
    <property type="evidence" value="ECO:0007669"/>
    <property type="project" value="TreeGrafter"/>
</dbReference>
<dbReference type="FunFam" id="3.40.50.10490:FF:000001">
    <property type="entry name" value="Glutamine--fructose-6-phosphate aminotransferase [isomerizing]"/>
    <property type="match status" value="1"/>
</dbReference>
<dbReference type="PROSITE" id="PS51464">
    <property type="entry name" value="SIS"/>
    <property type="match status" value="2"/>
</dbReference>
<evidence type="ECO:0000256" key="4">
    <source>
        <dbReference type="ARBA" id="ARBA00016090"/>
    </source>
</evidence>
<dbReference type="GO" id="GO:0004360">
    <property type="term" value="F:glutamine-fructose-6-phosphate transaminase (isomerizing) activity"/>
    <property type="evidence" value="ECO:0007669"/>
    <property type="project" value="UniProtKB-UniRule"/>
</dbReference>
<dbReference type="EMBL" id="BLRZ01000005">
    <property type="protein sequence ID" value="GFP29272.1"/>
    <property type="molecule type" value="Genomic_DNA"/>
</dbReference>
<dbReference type="AlphaFoldDB" id="A0A6V8P9D0"/>
<dbReference type="CDD" id="cd00714">
    <property type="entry name" value="GFAT"/>
    <property type="match status" value="1"/>
</dbReference>
<dbReference type="NCBIfam" id="TIGR01135">
    <property type="entry name" value="glmS"/>
    <property type="match status" value="1"/>
</dbReference>
<comment type="caution">
    <text evidence="13">The sequence shown here is derived from an EMBL/GenBank/DDBJ whole genome shotgun (WGS) entry which is preliminary data.</text>
</comment>
<keyword evidence="8" id="KW-0677">Repeat</keyword>
<evidence type="ECO:0000256" key="7">
    <source>
        <dbReference type="ARBA" id="ARBA00022679"/>
    </source>
</evidence>
<dbReference type="PROSITE" id="PS51278">
    <property type="entry name" value="GATASE_TYPE_2"/>
    <property type="match status" value="1"/>
</dbReference>
<dbReference type="Proteomes" id="UP000588083">
    <property type="component" value="Unassembled WGS sequence"/>
</dbReference>
<keyword evidence="7 10" id="KW-0808">Transferase</keyword>
<dbReference type="InterPro" id="IPR005855">
    <property type="entry name" value="GFAT"/>
</dbReference>
<dbReference type="RefSeq" id="WP_176237831.1">
    <property type="nucleotide sequence ID" value="NZ_BLRZ01000005.1"/>
</dbReference>
<protein>
    <recommendedName>
        <fullName evidence="4 10">Glutamine--fructose-6-phosphate aminotransferase [isomerizing]</fullName>
        <ecNumber evidence="3 10">2.6.1.16</ecNumber>
    </recommendedName>
    <alternativeName>
        <fullName evidence="10">D-fructose-6-phosphate amidotransferase</fullName>
    </alternativeName>
    <alternativeName>
        <fullName evidence="10">GFAT</fullName>
    </alternativeName>
    <alternativeName>
        <fullName evidence="10">Glucosamine-6-phosphate synthase</fullName>
    </alternativeName>
    <alternativeName>
        <fullName evidence="10">Hexosephosphate aminotransferase</fullName>
    </alternativeName>
    <alternativeName>
        <fullName evidence="10">L-glutamine--D-fructose-6-phosphate amidotransferase</fullName>
    </alternativeName>
</protein>
<keyword evidence="5 10" id="KW-0963">Cytoplasm</keyword>
<evidence type="ECO:0000256" key="9">
    <source>
        <dbReference type="ARBA" id="ARBA00022962"/>
    </source>
</evidence>
<dbReference type="NCBIfam" id="NF001484">
    <property type="entry name" value="PRK00331.1"/>
    <property type="match status" value="1"/>
</dbReference>
<dbReference type="InterPro" id="IPR046348">
    <property type="entry name" value="SIS_dom_sf"/>
</dbReference>
<dbReference type="GO" id="GO:0006002">
    <property type="term" value="P:fructose 6-phosphate metabolic process"/>
    <property type="evidence" value="ECO:0007669"/>
    <property type="project" value="TreeGrafter"/>
</dbReference>
<evidence type="ECO:0000256" key="1">
    <source>
        <dbReference type="ARBA" id="ARBA00001031"/>
    </source>
</evidence>
<evidence type="ECO:0000259" key="12">
    <source>
        <dbReference type="PROSITE" id="PS51464"/>
    </source>
</evidence>
<dbReference type="Gene3D" id="3.40.50.10490">
    <property type="entry name" value="Glucose-6-phosphate isomerase like protein, domain 1"/>
    <property type="match status" value="2"/>
</dbReference>
<comment type="function">
    <text evidence="10">Catalyzes the first step in hexosamine metabolism, converting fructose-6P into glucosamine-6P using glutamine as a nitrogen source.</text>
</comment>
<evidence type="ECO:0000256" key="6">
    <source>
        <dbReference type="ARBA" id="ARBA00022576"/>
    </source>
</evidence>
<dbReference type="InterPro" id="IPR017932">
    <property type="entry name" value="GATase_2_dom"/>
</dbReference>
<evidence type="ECO:0000313" key="14">
    <source>
        <dbReference type="Proteomes" id="UP000588083"/>
    </source>
</evidence>
<evidence type="ECO:0000256" key="10">
    <source>
        <dbReference type="HAMAP-Rule" id="MF_00164"/>
    </source>
</evidence>
<accession>A0A6V8P9D0</accession>
<feature type="domain" description="SIS" evidence="12">
    <location>
        <begin position="287"/>
        <end position="427"/>
    </location>
</feature>
<dbReference type="GO" id="GO:0006047">
    <property type="term" value="P:UDP-N-acetylglucosamine metabolic process"/>
    <property type="evidence" value="ECO:0007669"/>
    <property type="project" value="TreeGrafter"/>
</dbReference>
<evidence type="ECO:0000256" key="5">
    <source>
        <dbReference type="ARBA" id="ARBA00022490"/>
    </source>
</evidence>
<dbReference type="InterPro" id="IPR035466">
    <property type="entry name" value="GlmS/AgaS_SIS"/>
</dbReference>
<dbReference type="CDD" id="cd05009">
    <property type="entry name" value="SIS_GlmS_GlmD_2"/>
    <property type="match status" value="1"/>
</dbReference>